<comment type="catalytic activity">
    <reaction evidence="12 13">
        <text>tRNA(Ala) + L-alanine + ATP = L-alanyl-tRNA(Ala) + AMP + diphosphate</text>
        <dbReference type="Rhea" id="RHEA:12540"/>
        <dbReference type="Rhea" id="RHEA-COMP:9657"/>
        <dbReference type="Rhea" id="RHEA-COMP:9923"/>
        <dbReference type="ChEBI" id="CHEBI:30616"/>
        <dbReference type="ChEBI" id="CHEBI:33019"/>
        <dbReference type="ChEBI" id="CHEBI:57972"/>
        <dbReference type="ChEBI" id="CHEBI:78442"/>
        <dbReference type="ChEBI" id="CHEBI:78497"/>
        <dbReference type="ChEBI" id="CHEBI:456215"/>
        <dbReference type="EC" id="6.1.1.7"/>
    </reaction>
</comment>
<evidence type="ECO:0000256" key="10">
    <source>
        <dbReference type="ARBA" id="ARBA00023146"/>
    </source>
</evidence>
<evidence type="ECO:0000256" key="1">
    <source>
        <dbReference type="ARBA" id="ARBA00008226"/>
    </source>
</evidence>
<accession>A0A7I7WKE2</accession>
<dbReference type="FunFam" id="3.10.310.40:FF:000001">
    <property type="entry name" value="Alanine--tRNA ligase"/>
    <property type="match status" value="1"/>
</dbReference>
<dbReference type="SUPFAM" id="SSF55681">
    <property type="entry name" value="Class II aaRS and biotin synthetases"/>
    <property type="match status" value="1"/>
</dbReference>
<keyword evidence="10 13" id="KW-0030">Aminoacyl-tRNA synthetase</keyword>
<evidence type="ECO:0000256" key="8">
    <source>
        <dbReference type="ARBA" id="ARBA00022884"/>
    </source>
</evidence>
<dbReference type="InterPro" id="IPR045864">
    <property type="entry name" value="aa-tRNA-synth_II/BPL/LPL"/>
</dbReference>
<feature type="coiled-coil region" evidence="14">
    <location>
        <begin position="749"/>
        <end position="776"/>
    </location>
</feature>
<dbReference type="GO" id="GO:0006419">
    <property type="term" value="P:alanyl-tRNA aminoacylation"/>
    <property type="evidence" value="ECO:0007669"/>
    <property type="project" value="UniProtKB-UniRule"/>
</dbReference>
<dbReference type="GO" id="GO:0002161">
    <property type="term" value="F:aminoacyl-tRNA deacylase activity"/>
    <property type="evidence" value="ECO:0007669"/>
    <property type="project" value="TreeGrafter"/>
</dbReference>
<evidence type="ECO:0000256" key="4">
    <source>
        <dbReference type="ARBA" id="ARBA00022723"/>
    </source>
</evidence>
<dbReference type="InterPro" id="IPR050058">
    <property type="entry name" value="Ala-tRNA_ligase"/>
</dbReference>
<comment type="domain">
    <text evidence="13">Consists of three domains; the N-terminal catalytic domain, the editing domain and the C-terminal C-Ala domain. The editing domain removes incorrectly charged amino acids, while the C-Ala domain, along with tRNA(Ala), serves as a bridge to cooperatively bring together the editing and aminoacylation centers thus stimulating deacylation of misacylated tRNAs.</text>
</comment>
<dbReference type="HAMAP" id="MF_00036_B">
    <property type="entry name" value="Ala_tRNA_synth_B"/>
    <property type="match status" value="1"/>
</dbReference>
<dbReference type="InterPro" id="IPR023033">
    <property type="entry name" value="Ala_tRNA_ligase_euk/bac"/>
</dbReference>
<dbReference type="FunFam" id="3.30.54.20:FF:000001">
    <property type="entry name" value="Alanine--tRNA ligase"/>
    <property type="match status" value="1"/>
</dbReference>
<evidence type="ECO:0000256" key="7">
    <source>
        <dbReference type="ARBA" id="ARBA00022840"/>
    </source>
</evidence>
<dbReference type="Gene3D" id="3.10.310.40">
    <property type="match status" value="1"/>
</dbReference>
<dbReference type="Proteomes" id="UP000466187">
    <property type="component" value="Chromosome"/>
</dbReference>
<dbReference type="PANTHER" id="PTHR11777">
    <property type="entry name" value="ALANYL-TRNA SYNTHETASE"/>
    <property type="match status" value="1"/>
</dbReference>
<dbReference type="NCBIfam" id="TIGR00344">
    <property type="entry name" value="alaS"/>
    <property type="match status" value="1"/>
</dbReference>
<feature type="binding site" evidence="13">
    <location>
        <position position="584"/>
    </location>
    <ligand>
        <name>Zn(2+)</name>
        <dbReference type="ChEBI" id="CHEBI:29105"/>
    </ligand>
</feature>
<keyword evidence="6 13" id="KW-0862">Zinc</keyword>
<dbReference type="InterPro" id="IPR012947">
    <property type="entry name" value="tRNA_SAD"/>
</dbReference>
<name>A0A7I7WKE2_MYCGU</name>
<keyword evidence="9 13" id="KW-0648">Protein biosynthesis</keyword>
<dbReference type="Pfam" id="PF07973">
    <property type="entry name" value="tRNA_SAD"/>
    <property type="match status" value="1"/>
</dbReference>
<dbReference type="Gene3D" id="3.30.980.10">
    <property type="entry name" value="Threonyl-trna Synthetase, Chain A, domain 2"/>
    <property type="match status" value="1"/>
</dbReference>
<organism evidence="16 17">
    <name type="scientific">Mycolicibacterium gadium</name>
    <name type="common">Mycobacterium gadium</name>
    <dbReference type="NCBI Taxonomy" id="1794"/>
    <lineage>
        <taxon>Bacteria</taxon>
        <taxon>Bacillati</taxon>
        <taxon>Actinomycetota</taxon>
        <taxon>Actinomycetes</taxon>
        <taxon>Mycobacteriales</taxon>
        <taxon>Mycobacteriaceae</taxon>
        <taxon>Mycolicibacterium</taxon>
    </lineage>
</organism>
<comment type="subcellular location">
    <subcellularLocation>
        <location evidence="13">Cytoplasm</location>
    </subcellularLocation>
</comment>
<dbReference type="InterPro" id="IPR018165">
    <property type="entry name" value="Ala-tRNA-synth_IIc_core"/>
</dbReference>
<evidence type="ECO:0000256" key="13">
    <source>
        <dbReference type="HAMAP-Rule" id="MF_00036"/>
    </source>
</evidence>
<comment type="cofactor">
    <cofactor evidence="13">
        <name>Zn(2+)</name>
        <dbReference type="ChEBI" id="CHEBI:29105"/>
    </cofactor>
    <text evidence="13">Binds 1 zinc ion per subunit.</text>
</comment>
<feature type="binding site" evidence="13">
    <location>
        <position position="687"/>
    </location>
    <ligand>
        <name>Zn(2+)</name>
        <dbReference type="ChEBI" id="CHEBI:29105"/>
    </ligand>
</feature>
<evidence type="ECO:0000313" key="17">
    <source>
        <dbReference type="Proteomes" id="UP000466187"/>
    </source>
</evidence>
<dbReference type="InterPro" id="IPR009000">
    <property type="entry name" value="Transl_B-barrel_sf"/>
</dbReference>
<keyword evidence="2 13" id="KW-0820">tRNA-binding</keyword>
<dbReference type="Gene3D" id="3.30.54.20">
    <property type="match status" value="1"/>
</dbReference>
<dbReference type="EMBL" id="AP022608">
    <property type="protein sequence ID" value="BBZ16963.1"/>
    <property type="molecule type" value="Genomic_DNA"/>
</dbReference>
<dbReference type="GO" id="GO:0008270">
    <property type="term" value="F:zinc ion binding"/>
    <property type="evidence" value="ECO:0007669"/>
    <property type="project" value="UniProtKB-UniRule"/>
</dbReference>
<dbReference type="GO" id="GO:0000049">
    <property type="term" value="F:tRNA binding"/>
    <property type="evidence" value="ECO:0007669"/>
    <property type="project" value="UniProtKB-KW"/>
</dbReference>
<keyword evidence="4 13" id="KW-0479">Metal-binding</keyword>
<dbReference type="InterPro" id="IPR018164">
    <property type="entry name" value="Ala-tRNA-synth_IIc_N"/>
</dbReference>
<dbReference type="GO" id="GO:0004813">
    <property type="term" value="F:alanine-tRNA ligase activity"/>
    <property type="evidence" value="ECO:0007669"/>
    <property type="project" value="UniProtKB-UniRule"/>
</dbReference>
<dbReference type="GO" id="GO:0005524">
    <property type="term" value="F:ATP binding"/>
    <property type="evidence" value="ECO:0007669"/>
    <property type="project" value="UniProtKB-UniRule"/>
</dbReference>
<dbReference type="SUPFAM" id="SSF101353">
    <property type="entry name" value="Putative anticodon-binding domain of alanyl-tRNA synthetase (AlaRS)"/>
    <property type="match status" value="1"/>
</dbReference>
<evidence type="ECO:0000256" key="11">
    <source>
        <dbReference type="ARBA" id="ARBA00024779"/>
    </source>
</evidence>
<dbReference type="KEGG" id="mgad:MGAD_12980"/>
<proteinExistence type="inferred from homology"/>
<dbReference type="GO" id="GO:0005829">
    <property type="term" value="C:cytosol"/>
    <property type="evidence" value="ECO:0007669"/>
    <property type="project" value="TreeGrafter"/>
</dbReference>
<evidence type="ECO:0000256" key="5">
    <source>
        <dbReference type="ARBA" id="ARBA00022741"/>
    </source>
</evidence>
<keyword evidence="3 13" id="KW-0436">Ligase</keyword>
<dbReference type="AlphaFoldDB" id="A0A7I7WKE2"/>
<dbReference type="Pfam" id="PF02272">
    <property type="entry name" value="DHHA1"/>
    <property type="match status" value="1"/>
</dbReference>
<dbReference type="EC" id="6.1.1.7" evidence="13"/>
<dbReference type="InterPro" id="IPR018162">
    <property type="entry name" value="Ala-tRNA-ligase_IIc_anticod-bd"/>
</dbReference>
<evidence type="ECO:0000259" key="15">
    <source>
        <dbReference type="PROSITE" id="PS50860"/>
    </source>
</evidence>
<dbReference type="InterPro" id="IPR003156">
    <property type="entry name" value="DHHA1_dom"/>
</dbReference>
<evidence type="ECO:0000256" key="9">
    <source>
        <dbReference type="ARBA" id="ARBA00022917"/>
    </source>
</evidence>
<comment type="function">
    <text evidence="11 13">Catalyzes the attachment of alanine to tRNA(Ala) in a two-step reaction: alanine is first activated by ATP to form Ala-AMP and then transferred to the acceptor end of tRNA(Ala). Also edits incorrectly charged Ser-tRNA(Ala) and Gly-tRNA(Ala) via its editing domain.</text>
</comment>
<dbReference type="Gene3D" id="3.30.930.10">
    <property type="entry name" value="Bira Bifunctional Protein, Domain 2"/>
    <property type="match status" value="1"/>
</dbReference>
<dbReference type="InterPro" id="IPR002318">
    <property type="entry name" value="Ala-tRNA-lgiase_IIc"/>
</dbReference>
<dbReference type="Gene3D" id="2.40.30.130">
    <property type="match status" value="1"/>
</dbReference>
<dbReference type="SUPFAM" id="SSF55186">
    <property type="entry name" value="ThrRS/AlaRS common domain"/>
    <property type="match status" value="1"/>
</dbReference>
<dbReference type="PANTHER" id="PTHR11777:SF9">
    <property type="entry name" value="ALANINE--TRNA LIGASE, CYTOPLASMIC"/>
    <property type="match status" value="1"/>
</dbReference>
<evidence type="ECO:0000256" key="6">
    <source>
        <dbReference type="ARBA" id="ARBA00022833"/>
    </source>
</evidence>
<dbReference type="RefSeq" id="WP_163685736.1">
    <property type="nucleotide sequence ID" value="NZ_AP022608.1"/>
</dbReference>
<feature type="binding site" evidence="13">
    <location>
        <position position="580"/>
    </location>
    <ligand>
        <name>Zn(2+)</name>
        <dbReference type="ChEBI" id="CHEBI:29105"/>
    </ligand>
</feature>
<keyword evidence="8 13" id="KW-0694">RNA-binding</keyword>
<evidence type="ECO:0000256" key="14">
    <source>
        <dbReference type="SAM" id="Coils"/>
    </source>
</evidence>
<dbReference type="Gene3D" id="6.10.250.550">
    <property type="match status" value="1"/>
</dbReference>
<evidence type="ECO:0000256" key="3">
    <source>
        <dbReference type="ARBA" id="ARBA00022598"/>
    </source>
</evidence>
<protein>
    <recommendedName>
        <fullName evidence="13">Alanine--tRNA ligase</fullName>
        <ecNumber evidence="13">6.1.1.7</ecNumber>
    </recommendedName>
    <alternativeName>
        <fullName evidence="13">Alanyl-tRNA synthetase</fullName>
        <shortName evidence="13">AlaRS</shortName>
    </alternativeName>
</protein>
<dbReference type="CDD" id="cd00673">
    <property type="entry name" value="AlaRS_core"/>
    <property type="match status" value="1"/>
</dbReference>
<dbReference type="FunFam" id="3.30.980.10:FF:000004">
    <property type="entry name" value="Alanine--tRNA ligase, cytoplasmic"/>
    <property type="match status" value="1"/>
</dbReference>
<keyword evidence="13" id="KW-0963">Cytoplasm</keyword>
<dbReference type="PRINTS" id="PR00980">
    <property type="entry name" value="TRNASYNTHALA"/>
</dbReference>
<evidence type="ECO:0000256" key="2">
    <source>
        <dbReference type="ARBA" id="ARBA00022555"/>
    </source>
</evidence>
<evidence type="ECO:0000313" key="16">
    <source>
        <dbReference type="EMBL" id="BBZ16963.1"/>
    </source>
</evidence>
<reference evidence="16 17" key="1">
    <citation type="journal article" date="2019" name="Emerg. Microbes Infect.">
        <title>Comprehensive subspecies identification of 175 nontuberculous mycobacteria species based on 7547 genomic profiles.</title>
        <authorList>
            <person name="Matsumoto Y."/>
            <person name="Kinjo T."/>
            <person name="Motooka D."/>
            <person name="Nabeya D."/>
            <person name="Jung N."/>
            <person name="Uechi K."/>
            <person name="Horii T."/>
            <person name="Iida T."/>
            <person name="Fujita J."/>
            <person name="Nakamura S."/>
        </authorList>
    </citation>
    <scope>NUCLEOTIDE SEQUENCE [LARGE SCALE GENOMIC DNA]</scope>
    <source>
        <strain evidence="16 17">JCM 12688</strain>
    </source>
</reference>
<evidence type="ECO:0000256" key="12">
    <source>
        <dbReference type="ARBA" id="ARBA00048300"/>
    </source>
</evidence>
<dbReference type="FunFam" id="3.30.930.10:FF:000004">
    <property type="entry name" value="Alanine--tRNA ligase"/>
    <property type="match status" value="1"/>
</dbReference>
<keyword evidence="14" id="KW-0175">Coiled coil</keyword>
<dbReference type="Pfam" id="PF01411">
    <property type="entry name" value="tRNA-synt_2c"/>
    <property type="match status" value="1"/>
</dbReference>
<dbReference type="InterPro" id="IPR018163">
    <property type="entry name" value="Thr/Ala-tRNA-synth_IIc_edit"/>
</dbReference>
<keyword evidence="7 13" id="KW-0067">ATP-binding</keyword>
<dbReference type="SMART" id="SM00863">
    <property type="entry name" value="tRNA_SAD"/>
    <property type="match status" value="1"/>
</dbReference>
<dbReference type="SUPFAM" id="SSF50447">
    <property type="entry name" value="Translation proteins"/>
    <property type="match status" value="1"/>
</dbReference>
<feature type="domain" description="Alanyl-transfer RNA synthetases family profile" evidence="15">
    <location>
        <begin position="1"/>
        <end position="726"/>
    </location>
</feature>
<keyword evidence="5 13" id="KW-0547">Nucleotide-binding</keyword>
<comment type="similarity">
    <text evidence="1 13">Belongs to the class-II aminoacyl-tRNA synthetase family.</text>
</comment>
<sequence length="896" mass="96502">MQTHEIRKRFLDHFVKAGHTEVPSASVILDDPNLLFVNAGMVQFVPYFLGQRTPPWDRAVSVQKCIRTPDIDEVGITTRHNTFFQMAGNFSFGDYFKKGAIEFAWSLLTNPVEQGGYGMDPERIWATVYLDDDEAIRLWQEVAGLPLERIQRRGMADNYWSMGIPGPCGPSSEIYYDRGPEYGIEGGPEANEDRYIEIWNLVFMQNERGEGTSKENFEILGPLPRKNIDTGMGVERVACLLQDVDNVYETDLLRPVIDLVAAVAPRGYGLGNHGDDVRYRIIADHSRTAAIIIGDGVSPGNEGRGYVLRRLLRRIIRAAKLLGVEQPIVAELMTTVRDAMGPSYPELVTDFERIQRIAVAEETAFNRTLASGSRLFDEAAATTKRSGKSTISGSDAFTLHDTYGFPLELTLEMAAEADLSVDEEGFRGLMAEQRRRAKADAAARKQAHSDLSAYRELVDTAPTEFTGFDELTTEARILGIFVDGKRVPVIGHGAHDADRVELVLDRSPFYAESGGQIADEGTITGAGASAAAKAAVTDVQKIAKTLWAHRVNVESGEFVEGDTVVAAVDPRWRHGATQGHSGTHMVHAALRQVLGPNAVQAGSLNRPGYLRFDFNWQGALSEDQRTQIEEVTNEAVEANFEVHSFTTDLEKAKSMGAMALFGEAYPDEVRVVEIGGPFSLELCGGTHVNSSAQIGPVTILGESSVGSGVRRVEAYVGLDSFRHLAKERALMAGLASSLKVPSDEVPARVANLVERLRAAEKELDRMRLASARAAAANAAAGAEQVGKVHLVAQRMAGGMSAADLRTLVGDIKGKLGADPAVVALIAEGDGDSVPYVVAVNPAAQDLGLSANDLVKQLGAPVNGRGGGKADLAQGSGKGAAGIDAALAALRAELGRS</sequence>
<gene>
    <name evidence="13 16" type="primary">alaS</name>
    <name evidence="16" type="ORF">MGAD_12980</name>
</gene>
<feature type="binding site" evidence="13">
    <location>
        <position position="683"/>
    </location>
    <ligand>
        <name>Zn(2+)</name>
        <dbReference type="ChEBI" id="CHEBI:29105"/>
    </ligand>
</feature>
<dbReference type="PROSITE" id="PS50860">
    <property type="entry name" value="AA_TRNA_LIGASE_II_ALA"/>
    <property type="match status" value="1"/>
</dbReference>